<evidence type="ECO:0000313" key="3">
    <source>
        <dbReference type="Proteomes" id="UP000050872"/>
    </source>
</evidence>
<dbReference type="Pfam" id="PF09902">
    <property type="entry name" value="DUF2129"/>
    <property type="match status" value="1"/>
</dbReference>
<name>A0A0R1QM58_9LACO</name>
<evidence type="ECO:0000313" key="2">
    <source>
        <dbReference type="EMBL" id="KRL45454.1"/>
    </source>
</evidence>
<accession>A0A0R1QM58</accession>
<keyword evidence="1" id="KW-0963">Cytoplasm</keyword>
<proteinExistence type="predicted"/>
<gene>
    <name evidence="2" type="ORF">FD29_GL000375</name>
</gene>
<keyword evidence="3" id="KW-1185">Reference proteome</keyword>
<organism evidence="2 3">
    <name type="scientific">Companilactobacillus mindensis DSM 14500</name>
    <dbReference type="NCBI Taxonomy" id="1423770"/>
    <lineage>
        <taxon>Bacteria</taxon>
        <taxon>Bacillati</taxon>
        <taxon>Bacillota</taxon>
        <taxon>Bacilli</taxon>
        <taxon>Lactobacillales</taxon>
        <taxon>Lactobacillaceae</taxon>
        <taxon>Companilactobacillus</taxon>
    </lineage>
</organism>
<protein>
    <recommendedName>
        <fullName evidence="4">DUF2129 domain-containing protein</fullName>
    </recommendedName>
</protein>
<comment type="caution">
    <text evidence="2">The sequence shown here is derived from an EMBL/GenBank/DDBJ whole genome shotgun (WGS) entry which is preliminary data.</text>
</comment>
<evidence type="ECO:0008006" key="4">
    <source>
        <dbReference type="Google" id="ProtNLM"/>
    </source>
</evidence>
<dbReference type="PATRIC" id="fig|1423770.3.peg.379"/>
<dbReference type="STRING" id="1423770.FD29_GL000375"/>
<reference evidence="2 3" key="1">
    <citation type="journal article" date="2015" name="Genome Announc.">
        <title>Expanding the biotechnology potential of lactobacilli through comparative genomics of 213 strains and associated genera.</title>
        <authorList>
            <person name="Sun Z."/>
            <person name="Harris H.M."/>
            <person name="McCann A."/>
            <person name="Guo C."/>
            <person name="Argimon S."/>
            <person name="Zhang W."/>
            <person name="Yang X."/>
            <person name="Jeffery I.B."/>
            <person name="Cooney J.C."/>
            <person name="Kagawa T.F."/>
            <person name="Liu W."/>
            <person name="Song Y."/>
            <person name="Salvetti E."/>
            <person name="Wrobel A."/>
            <person name="Rasinkangas P."/>
            <person name="Parkhill J."/>
            <person name="Rea M.C."/>
            <person name="O'Sullivan O."/>
            <person name="Ritari J."/>
            <person name="Douillard F.P."/>
            <person name="Paul Ross R."/>
            <person name="Yang R."/>
            <person name="Briner A.E."/>
            <person name="Felis G.E."/>
            <person name="de Vos W.M."/>
            <person name="Barrangou R."/>
            <person name="Klaenhammer T.R."/>
            <person name="Caufield P.W."/>
            <person name="Cui Y."/>
            <person name="Zhang H."/>
            <person name="O'Toole P.W."/>
        </authorList>
    </citation>
    <scope>NUCLEOTIDE SEQUENCE [LARGE SCALE GENOMIC DNA]</scope>
    <source>
        <strain evidence="2 3">DSM 14500</strain>
    </source>
</reference>
<dbReference type="EMBL" id="AZEZ01000013">
    <property type="protein sequence ID" value="KRL45454.1"/>
    <property type="molecule type" value="Genomic_DNA"/>
</dbReference>
<evidence type="ECO:0000256" key="1">
    <source>
        <dbReference type="ARBA" id="ARBA00022490"/>
    </source>
</evidence>
<dbReference type="Proteomes" id="UP000050872">
    <property type="component" value="Unassembled WGS sequence"/>
</dbReference>
<dbReference type="AlphaFoldDB" id="A0A0R1QM58"/>
<dbReference type="InterPro" id="IPR016979">
    <property type="entry name" value="DUF2129"/>
</dbReference>
<sequence>MKYVMLYVNANKAAEVKKELTAKNYVKRVSLAHRKELDEHFVMKNKDGEEEA</sequence>